<protein>
    <submittedName>
        <fullName evidence="3">Uncharacterized protein</fullName>
    </submittedName>
</protein>
<keyword evidence="4" id="KW-1185">Reference proteome</keyword>
<feature type="region of interest" description="Disordered" evidence="2">
    <location>
        <begin position="1"/>
        <end position="144"/>
    </location>
</feature>
<evidence type="ECO:0000313" key="4">
    <source>
        <dbReference type="Proteomes" id="UP000799778"/>
    </source>
</evidence>
<feature type="region of interest" description="Disordered" evidence="2">
    <location>
        <begin position="855"/>
        <end position="922"/>
    </location>
</feature>
<evidence type="ECO:0000256" key="2">
    <source>
        <dbReference type="SAM" id="MobiDB-lite"/>
    </source>
</evidence>
<dbReference type="AlphaFoldDB" id="A0A6A5XTA2"/>
<feature type="region of interest" description="Disordered" evidence="2">
    <location>
        <begin position="216"/>
        <end position="235"/>
    </location>
</feature>
<feature type="compositionally biased region" description="Polar residues" evidence="2">
    <location>
        <begin position="256"/>
        <end position="271"/>
    </location>
</feature>
<feature type="compositionally biased region" description="Pro residues" evidence="2">
    <location>
        <begin position="17"/>
        <end position="27"/>
    </location>
</feature>
<dbReference type="GeneID" id="54291228"/>
<dbReference type="OrthoDB" id="3796126at2759"/>
<accession>A0A6A5XTA2</accession>
<dbReference type="RefSeq" id="XP_033383813.1">
    <property type="nucleotide sequence ID" value="XM_033533831.1"/>
</dbReference>
<feature type="compositionally biased region" description="Basic and acidic residues" evidence="2">
    <location>
        <begin position="36"/>
        <end position="50"/>
    </location>
</feature>
<feature type="compositionally biased region" description="Basic and acidic residues" evidence="2">
    <location>
        <begin position="100"/>
        <end position="112"/>
    </location>
</feature>
<organism evidence="3 4">
    <name type="scientific">Aaosphaeria arxii CBS 175.79</name>
    <dbReference type="NCBI Taxonomy" id="1450172"/>
    <lineage>
        <taxon>Eukaryota</taxon>
        <taxon>Fungi</taxon>
        <taxon>Dikarya</taxon>
        <taxon>Ascomycota</taxon>
        <taxon>Pezizomycotina</taxon>
        <taxon>Dothideomycetes</taxon>
        <taxon>Pleosporomycetidae</taxon>
        <taxon>Pleosporales</taxon>
        <taxon>Pleosporales incertae sedis</taxon>
        <taxon>Aaosphaeria</taxon>
    </lineage>
</organism>
<dbReference type="Proteomes" id="UP000799778">
    <property type="component" value="Unassembled WGS sequence"/>
</dbReference>
<feature type="compositionally biased region" description="Acidic residues" evidence="2">
    <location>
        <begin position="427"/>
        <end position="441"/>
    </location>
</feature>
<feature type="coiled-coil region" evidence="1">
    <location>
        <begin position="765"/>
        <end position="792"/>
    </location>
</feature>
<feature type="compositionally biased region" description="Gly residues" evidence="2">
    <location>
        <begin position="861"/>
        <end position="871"/>
    </location>
</feature>
<gene>
    <name evidence="3" type="ORF">BU24DRAFT_491714</name>
</gene>
<sequence>MSAGPGFRRLPSEIEITPPPPNRPVPSPNAFAIAAAREKAEREIQSRRNVESNNPYLPLMAPPDNILQGEQATGHGLRPSTGTRSLGHEPGLTRSSPAKSDIRPYTEGDRHASTARSRHSNHTEPGSTRGYKLSHGRTARAKPDLRTARAHLEAKSEKKHFEMLHQPWDESGRGDYDMQITRIDRTREKPIKKSNSLKSPIKKMFGNLGLPSFLSSNNDAAGPSTPPPPMPLKAAKLLGTDSQQGRGYTYRPWNHTLRSTTSKSLPSKIQDPQSRVRHPRPRSPPRTALRTSFHKKSSSRDKVTMTKKRPVKKPLWATETPHVPPTPPAKDTPPDVPENMLGWTQSKRVMKDRAKEEYRNRARNGDPIPKMPNFYTTAPLIPEGGGESPTKFVPYTAEDYAKLIEAPDIMSARGEMGYATNNPFENSDNEQEPENEQDEDDMHPALRQEKGKGKVIEQVSPTQQNVAQRYWAQHNFADSPLKPRFFTPTGLSIKGFEEDRPSRNADPRRLLFTVPAPKPNQSTSSVQTSSSKELVEMMFKGDSSEINMAPGAMDENKTAGGQKTSPQKMQGVSYTSDTASIAPSRNEQASKNVRSSNGSQFLQPDPSSSRLTAILDAVSPSKAGYSHNNSDAYASCPSAVPSPLHHQAPHLGLVAAAMQSGQPLPVDSNDLSNIYTHFFMCNEHIDVVGRTLFDAVINQSATQYTLITTRHNDMVAKQEAGFKEVQSNMTSTDKRIDDVLEKQKAIEAKMDKVIGLLKSDVAEPLSAQNRKNTEMQKRIEDLRKEMVALRTSLPSAQAYVPQGLMGPPMPLPNHRSQPSLAYSYDPVADSPAEGHRMPPAGIFEMTNHAYPRFGQGYTSGNNGGTGTGNGTGNSNATGNSNNNGINNGSTNSNDNNFGNGHAWRNQNAGSENKDRYASSNPYHSNNGAGHFSGGNGSFYGGMPSYYSGSNGHDFSNGGTK</sequence>
<feature type="region of interest" description="Disordered" evidence="2">
    <location>
        <begin position="415"/>
        <end position="441"/>
    </location>
</feature>
<evidence type="ECO:0000313" key="3">
    <source>
        <dbReference type="EMBL" id="KAF2015474.1"/>
    </source>
</evidence>
<feature type="compositionally biased region" description="Low complexity" evidence="2">
    <location>
        <begin position="872"/>
        <end position="900"/>
    </location>
</feature>
<dbReference type="EMBL" id="ML978069">
    <property type="protein sequence ID" value="KAF2015474.1"/>
    <property type="molecule type" value="Genomic_DNA"/>
</dbReference>
<reference evidence="3" key="1">
    <citation type="journal article" date="2020" name="Stud. Mycol.">
        <title>101 Dothideomycetes genomes: a test case for predicting lifestyles and emergence of pathogens.</title>
        <authorList>
            <person name="Haridas S."/>
            <person name="Albert R."/>
            <person name="Binder M."/>
            <person name="Bloem J."/>
            <person name="Labutti K."/>
            <person name="Salamov A."/>
            <person name="Andreopoulos B."/>
            <person name="Baker S."/>
            <person name="Barry K."/>
            <person name="Bills G."/>
            <person name="Bluhm B."/>
            <person name="Cannon C."/>
            <person name="Castanera R."/>
            <person name="Culley D."/>
            <person name="Daum C."/>
            <person name="Ezra D."/>
            <person name="Gonzalez J."/>
            <person name="Henrissat B."/>
            <person name="Kuo A."/>
            <person name="Liang C."/>
            <person name="Lipzen A."/>
            <person name="Lutzoni F."/>
            <person name="Magnuson J."/>
            <person name="Mondo S."/>
            <person name="Nolan M."/>
            <person name="Ohm R."/>
            <person name="Pangilinan J."/>
            <person name="Park H.-J."/>
            <person name="Ramirez L."/>
            <person name="Alfaro M."/>
            <person name="Sun H."/>
            <person name="Tritt A."/>
            <person name="Yoshinaga Y."/>
            <person name="Zwiers L.-H."/>
            <person name="Turgeon B."/>
            <person name="Goodwin S."/>
            <person name="Spatafora J."/>
            <person name="Crous P."/>
            <person name="Grigoriev I."/>
        </authorList>
    </citation>
    <scope>NUCLEOTIDE SEQUENCE</scope>
    <source>
        <strain evidence="3">CBS 175.79</strain>
    </source>
</reference>
<feature type="region of interest" description="Disordered" evidence="2">
    <location>
        <begin position="545"/>
        <end position="607"/>
    </location>
</feature>
<proteinExistence type="predicted"/>
<evidence type="ECO:0000256" key="1">
    <source>
        <dbReference type="SAM" id="Coils"/>
    </source>
</evidence>
<feature type="compositionally biased region" description="Pro residues" evidence="2">
    <location>
        <begin position="322"/>
        <end position="336"/>
    </location>
</feature>
<feature type="compositionally biased region" description="Low complexity" evidence="2">
    <location>
        <begin position="521"/>
        <end position="531"/>
    </location>
</feature>
<name>A0A6A5XTA2_9PLEO</name>
<feature type="compositionally biased region" description="Polar residues" evidence="2">
    <location>
        <begin position="559"/>
        <end position="607"/>
    </location>
</feature>
<feature type="region of interest" description="Disordered" evidence="2">
    <location>
        <begin position="243"/>
        <end position="340"/>
    </location>
</feature>
<keyword evidence="1" id="KW-0175">Coiled coil</keyword>
<feature type="region of interest" description="Disordered" evidence="2">
    <location>
        <begin position="513"/>
        <end position="532"/>
    </location>
</feature>